<evidence type="ECO:0000313" key="1">
    <source>
        <dbReference type="EMBL" id="KAK9282426.1"/>
    </source>
</evidence>
<reference evidence="1 2" key="1">
    <citation type="journal article" date="2024" name="Plant J.">
        <title>Genome sequences and population genomics reveal climatic adaptation and genomic divergence between two closely related sweetgum species.</title>
        <authorList>
            <person name="Xu W.Q."/>
            <person name="Ren C.Q."/>
            <person name="Zhang X.Y."/>
            <person name="Comes H.P."/>
            <person name="Liu X.H."/>
            <person name="Li Y.G."/>
            <person name="Kettle C.J."/>
            <person name="Jalonen R."/>
            <person name="Gaisberger H."/>
            <person name="Ma Y.Z."/>
            <person name="Qiu Y.X."/>
        </authorList>
    </citation>
    <scope>NUCLEOTIDE SEQUENCE [LARGE SCALE GENOMIC DNA]</scope>
    <source>
        <strain evidence="1">Hangzhou</strain>
    </source>
</reference>
<comment type="caution">
    <text evidence="1">The sequence shown here is derived from an EMBL/GenBank/DDBJ whole genome shotgun (WGS) entry which is preliminary data.</text>
</comment>
<dbReference type="InterPro" id="IPR038286">
    <property type="entry name" value="IPK_sf"/>
</dbReference>
<gene>
    <name evidence="1" type="ORF">L1049_005343</name>
</gene>
<dbReference type="Gene3D" id="3.30.470.160">
    <property type="entry name" value="Inositol polyphosphate kinase"/>
    <property type="match status" value="1"/>
</dbReference>
<dbReference type="AlphaFoldDB" id="A0AAP0RQ13"/>
<protein>
    <submittedName>
        <fullName evidence="1">Uncharacterized protein</fullName>
    </submittedName>
</protein>
<evidence type="ECO:0000313" key="2">
    <source>
        <dbReference type="Proteomes" id="UP001415857"/>
    </source>
</evidence>
<sequence>MLRVPDHQVAGHHARDGKLGPLIDGLGQFYMPLQSKERGSKEVAFYTSLSSDARIPDHICRFFFPLLHGTQLVEASNGSGLHPHLVLQDLTSNCLNPSVYESEEAGFWRPDRERVKKLSAEDTELVLRKLISSNSVGDWDSVPDCSLASAVYGGSTGFWPNCWS</sequence>
<organism evidence="1 2">
    <name type="scientific">Liquidambar formosana</name>
    <name type="common">Formosan gum</name>
    <dbReference type="NCBI Taxonomy" id="63359"/>
    <lineage>
        <taxon>Eukaryota</taxon>
        <taxon>Viridiplantae</taxon>
        <taxon>Streptophyta</taxon>
        <taxon>Embryophyta</taxon>
        <taxon>Tracheophyta</taxon>
        <taxon>Spermatophyta</taxon>
        <taxon>Magnoliopsida</taxon>
        <taxon>eudicotyledons</taxon>
        <taxon>Gunneridae</taxon>
        <taxon>Pentapetalae</taxon>
        <taxon>Saxifragales</taxon>
        <taxon>Altingiaceae</taxon>
        <taxon>Liquidambar</taxon>
    </lineage>
</organism>
<dbReference type="SUPFAM" id="SSF56104">
    <property type="entry name" value="SAICAR synthase-like"/>
    <property type="match status" value="1"/>
</dbReference>
<accession>A0AAP0RQ13</accession>
<dbReference type="Proteomes" id="UP001415857">
    <property type="component" value="Unassembled WGS sequence"/>
</dbReference>
<dbReference type="EMBL" id="JBBPBK010000007">
    <property type="protein sequence ID" value="KAK9282426.1"/>
    <property type="molecule type" value="Genomic_DNA"/>
</dbReference>
<keyword evidence="2" id="KW-1185">Reference proteome</keyword>
<name>A0AAP0RQ13_LIQFO</name>
<proteinExistence type="predicted"/>